<feature type="chain" id="PRO_5008682689" description="Probable sugar-binding periplasmic protein" evidence="9">
    <location>
        <begin position="25"/>
        <end position="415"/>
    </location>
</feature>
<evidence type="ECO:0000256" key="2">
    <source>
        <dbReference type="ARBA" id="ARBA00008520"/>
    </source>
</evidence>
<evidence type="ECO:0000256" key="8">
    <source>
        <dbReference type="ARBA" id="ARBA00049753"/>
    </source>
</evidence>
<feature type="signal peptide" evidence="9">
    <location>
        <begin position="1"/>
        <end position="24"/>
    </location>
</feature>
<dbReference type="Proteomes" id="UP000199101">
    <property type="component" value="Unassembled WGS sequence"/>
</dbReference>
<dbReference type="InterPro" id="IPR050490">
    <property type="entry name" value="Bact_solute-bd_prot1"/>
</dbReference>
<keyword evidence="4" id="KW-0762">Sugar transport</keyword>
<dbReference type="InterPro" id="IPR006059">
    <property type="entry name" value="SBP"/>
</dbReference>
<reference evidence="11" key="1">
    <citation type="submission" date="2016-08" db="EMBL/GenBank/DDBJ databases">
        <authorList>
            <person name="Varghese N."/>
            <person name="Submissions Spin"/>
        </authorList>
    </citation>
    <scope>NUCLEOTIDE SEQUENCE [LARGE SCALE GENOMIC DNA]</scope>
    <source>
        <strain evidence="11">HAMBI 2975</strain>
    </source>
</reference>
<dbReference type="RefSeq" id="WP_245304629.1">
    <property type="nucleotide sequence ID" value="NZ_FMAG01000001.1"/>
</dbReference>
<dbReference type="PANTHER" id="PTHR43649">
    <property type="entry name" value="ARABINOSE-BINDING PROTEIN-RELATED"/>
    <property type="match status" value="1"/>
</dbReference>
<evidence type="ECO:0000256" key="6">
    <source>
        <dbReference type="ARBA" id="ARBA00022764"/>
    </source>
</evidence>
<evidence type="ECO:0000256" key="1">
    <source>
        <dbReference type="ARBA" id="ARBA00004418"/>
    </source>
</evidence>
<comment type="subcellular location">
    <subcellularLocation>
        <location evidence="1">Periplasm</location>
    </subcellularLocation>
</comment>
<keyword evidence="6" id="KW-0574">Periplasm</keyword>
<comment type="function">
    <text evidence="7">Part of a binding-protein-dependent transport system for a sugar.</text>
</comment>
<organism evidence="10 11">
    <name type="scientific">Rhizobium multihospitium</name>
    <dbReference type="NCBI Taxonomy" id="410764"/>
    <lineage>
        <taxon>Bacteria</taxon>
        <taxon>Pseudomonadati</taxon>
        <taxon>Pseudomonadota</taxon>
        <taxon>Alphaproteobacteria</taxon>
        <taxon>Hyphomicrobiales</taxon>
        <taxon>Rhizobiaceae</taxon>
        <taxon>Rhizobium/Agrobacterium group</taxon>
        <taxon>Rhizobium</taxon>
    </lineage>
</organism>
<sequence length="415" mass="44675">MRKLMMALVGATALVAASVTGALAEGKKAEVLHWWTSGGEAAAVKELAKAFNAAGGEWVDTAIAGSGSTARPIGINRIIGGNPPTAMQFNTGTQMNELAQQGLLRPLDDLAKEQDWKSVLTPSFYQAIQFQGHIYGAPINDHGQNWVFYSKAVFTKAGVTEEPKTWDEMFAALDKIKAAGLIPVAVGGQPWQLQSMFNAILLGEGGKDLYAKVWKDLDTDAVKSDKFKHVAEVFAKLRNYQDAGSPNRDWNVATGMLIDGKAGIQFMGDWAKGEFIHAGLVADKDFGCILGPGESNFMMGGDIFVFPVLKDKTATDAQTLLATVIMSKEGQLAFNSKKGSVPVRLDVDTSKLDACAQKGLNALKDPSRQILAPDVLTPQDIVQTEGDLIAQYWTTPSMTADQFATQFAQVIEQAK</sequence>
<evidence type="ECO:0000256" key="3">
    <source>
        <dbReference type="ARBA" id="ARBA00022448"/>
    </source>
</evidence>
<evidence type="ECO:0000256" key="7">
    <source>
        <dbReference type="ARBA" id="ARBA00049629"/>
    </source>
</evidence>
<evidence type="ECO:0000313" key="10">
    <source>
        <dbReference type="EMBL" id="SCB09947.1"/>
    </source>
</evidence>
<dbReference type="PANTHER" id="PTHR43649:SF28">
    <property type="entry name" value="BINDING PROTEIN COMPONENT OF ABC SUGAR TRANSPORTER-RELATED"/>
    <property type="match status" value="1"/>
</dbReference>
<dbReference type="STRING" id="410764.GA0061103_1433"/>
<comment type="similarity">
    <text evidence="2">Belongs to the bacterial solute-binding protein 1 family.</text>
</comment>
<gene>
    <name evidence="10" type="ORF">GA0061103_1433</name>
</gene>
<name>A0A1C3U3C5_9HYPH</name>
<protein>
    <recommendedName>
        <fullName evidence="8">Probable sugar-binding periplasmic protein</fullName>
    </recommendedName>
</protein>
<dbReference type="GO" id="GO:0042597">
    <property type="term" value="C:periplasmic space"/>
    <property type="evidence" value="ECO:0007669"/>
    <property type="project" value="UniProtKB-SubCell"/>
</dbReference>
<keyword evidence="5 9" id="KW-0732">Signal</keyword>
<dbReference type="AlphaFoldDB" id="A0A1C3U3C5"/>
<keyword evidence="11" id="KW-1185">Reference proteome</keyword>
<evidence type="ECO:0000256" key="4">
    <source>
        <dbReference type="ARBA" id="ARBA00022597"/>
    </source>
</evidence>
<accession>A0A1C3U3C5</accession>
<evidence type="ECO:0000256" key="9">
    <source>
        <dbReference type="SAM" id="SignalP"/>
    </source>
</evidence>
<proteinExistence type="inferred from homology"/>
<evidence type="ECO:0000313" key="11">
    <source>
        <dbReference type="Proteomes" id="UP000199101"/>
    </source>
</evidence>
<keyword evidence="3" id="KW-0813">Transport</keyword>
<dbReference type="EMBL" id="FMAG01000001">
    <property type="protein sequence ID" value="SCB09947.1"/>
    <property type="molecule type" value="Genomic_DNA"/>
</dbReference>
<dbReference type="Gene3D" id="3.40.190.10">
    <property type="entry name" value="Periplasmic binding protein-like II"/>
    <property type="match status" value="2"/>
</dbReference>
<evidence type="ECO:0000256" key="5">
    <source>
        <dbReference type="ARBA" id="ARBA00022729"/>
    </source>
</evidence>
<dbReference type="Pfam" id="PF01547">
    <property type="entry name" value="SBP_bac_1"/>
    <property type="match status" value="1"/>
</dbReference>
<dbReference type="SUPFAM" id="SSF53850">
    <property type="entry name" value="Periplasmic binding protein-like II"/>
    <property type="match status" value="1"/>
</dbReference>